<evidence type="ECO:0000313" key="3">
    <source>
        <dbReference type="Proteomes" id="UP000030848"/>
    </source>
</evidence>
<evidence type="ECO:0000313" key="2">
    <source>
        <dbReference type="EMBL" id="KHF44618.1"/>
    </source>
</evidence>
<dbReference type="AlphaFoldDB" id="A0A837DCH1"/>
<comment type="caution">
    <text evidence="2">The sequence shown here is derived from an EMBL/GenBank/DDBJ whole genome shotgun (WGS) entry which is preliminary data.</text>
</comment>
<evidence type="ECO:0000256" key="1">
    <source>
        <dbReference type="SAM" id="MobiDB-lite"/>
    </source>
</evidence>
<dbReference type="PROSITE" id="PS51257">
    <property type="entry name" value="PROKAR_LIPOPROTEIN"/>
    <property type="match status" value="1"/>
</dbReference>
<protein>
    <submittedName>
        <fullName evidence="2">Uncharacterized protein</fullName>
    </submittedName>
</protein>
<dbReference type="Proteomes" id="UP000030848">
    <property type="component" value="Unassembled WGS sequence"/>
</dbReference>
<reference evidence="2 3" key="1">
    <citation type="submission" date="2014-10" db="EMBL/GenBank/DDBJ databases">
        <title>Genome sequence of Micropolyspora internatus JCM3315.</title>
        <authorList>
            <person name="Shin S.-K."/>
            <person name="Yi H."/>
        </authorList>
    </citation>
    <scope>NUCLEOTIDE SEQUENCE [LARGE SCALE GENOMIC DNA]</scope>
    <source>
        <strain evidence="2 3">JCM 3315</strain>
    </source>
</reference>
<feature type="region of interest" description="Disordered" evidence="1">
    <location>
        <begin position="21"/>
        <end position="55"/>
    </location>
</feature>
<dbReference type="EMBL" id="JRZE01000003">
    <property type="protein sequence ID" value="KHF44618.1"/>
    <property type="molecule type" value="Genomic_DNA"/>
</dbReference>
<organism evidence="2 3">
    <name type="scientific">Saccharomonospora viridis</name>
    <dbReference type="NCBI Taxonomy" id="1852"/>
    <lineage>
        <taxon>Bacteria</taxon>
        <taxon>Bacillati</taxon>
        <taxon>Actinomycetota</taxon>
        <taxon>Actinomycetes</taxon>
        <taxon>Pseudonocardiales</taxon>
        <taxon>Pseudonocardiaceae</taxon>
        <taxon>Saccharomonospora</taxon>
    </lineage>
</organism>
<accession>A0A837DCH1</accession>
<feature type="compositionally biased region" description="Polar residues" evidence="1">
    <location>
        <begin position="26"/>
        <end position="44"/>
    </location>
</feature>
<sequence>MRYVSPVVATVLVAVLVSGCSGRQGVPSNSTHPKTTSQTPTVTLTEPAGGPTRTR</sequence>
<name>A0A837DCH1_9PSEU</name>
<gene>
    <name evidence="2" type="ORF">MINT15_15000</name>
</gene>
<proteinExistence type="predicted"/>